<dbReference type="SUPFAM" id="SSF52540">
    <property type="entry name" value="P-loop containing nucleoside triphosphate hydrolases"/>
    <property type="match status" value="1"/>
</dbReference>
<dbReference type="GO" id="GO:0005524">
    <property type="term" value="F:ATP binding"/>
    <property type="evidence" value="ECO:0007669"/>
    <property type="project" value="UniProtKB-KW"/>
</dbReference>
<keyword evidence="2" id="KW-0378">Hydrolase</keyword>
<keyword evidence="1" id="KW-0547">Nucleotide-binding</keyword>
<dbReference type="InterPro" id="IPR049730">
    <property type="entry name" value="SNF2/RAD54-like_C"/>
</dbReference>
<dbReference type="InterPro" id="IPR001650">
    <property type="entry name" value="Helicase_C-like"/>
</dbReference>
<evidence type="ECO:0000313" key="6">
    <source>
        <dbReference type="EMBL" id="KAL0160593.1"/>
    </source>
</evidence>
<feature type="non-terminal residue" evidence="6">
    <location>
        <position position="52"/>
    </location>
</feature>
<evidence type="ECO:0000256" key="2">
    <source>
        <dbReference type="ARBA" id="ARBA00022801"/>
    </source>
</evidence>
<dbReference type="GO" id="GO:0016787">
    <property type="term" value="F:hydrolase activity"/>
    <property type="evidence" value="ECO:0007669"/>
    <property type="project" value="UniProtKB-KW"/>
</dbReference>
<protein>
    <recommendedName>
        <fullName evidence="5">Helicase C-terminal domain-containing protein</fullName>
    </recommendedName>
</protein>
<evidence type="ECO:0000256" key="3">
    <source>
        <dbReference type="ARBA" id="ARBA00022806"/>
    </source>
</evidence>
<feature type="non-terminal residue" evidence="6">
    <location>
        <position position="1"/>
    </location>
</feature>
<reference evidence="6 7" key="1">
    <citation type="submission" date="2024-05" db="EMBL/GenBank/DDBJ databases">
        <title>Genome sequencing and assembly of Indian major carp, Cirrhinus mrigala (Hamilton, 1822).</title>
        <authorList>
            <person name="Mohindra V."/>
            <person name="Chowdhury L.M."/>
            <person name="Lal K."/>
            <person name="Jena J.K."/>
        </authorList>
    </citation>
    <scope>NUCLEOTIDE SEQUENCE [LARGE SCALE GENOMIC DNA]</scope>
    <source>
        <strain evidence="6">CM1030</strain>
        <tissue evidence="6">Blood</tissue>
    </source>
</reference>
<dbReference type="PANTHER" id="PTHR45766:SF3">
    <property type="entry name" value="DNA ANNEALING HELICASE AND ENDONUCLEASE ZRANB3"/>
    <property type="match status" value="1"/>
</dbReference>
<name>A0ABD0NJS0_CIRMR</name>
<comment type="caution">
    <text evidence="6">The sequence shown here is derived from an EMBL/GenBank/DDBJ whole genome shotgun (WGS) entry which is preliminary data.</text>
</comment>
<dbReference type="CDD" id="cd18793">
    <property type="entry name" value="SF2_C_SNF"/>
    <property type="match status" value="1"/>
</dbReference>
<sequence>GLTFTAASHVVFAELYWNPGHIKQAEDRAHRIGQTTTVHIHYLIAKGTFDTV</sequence>
<gene>
    <name evidence="6" type="ORF">M9458_044318</name>
</gene>
<feature type="domain" description="Helicase C-terminal" evidence="5">
    <location>
        <begin position="1"/>
        <end position="33"/>
    </location>
</feature>
<keyword evidence="3" id="KW-0347">Helicase</keyword>
<evidence type="ECO:0000259" key="5">
    <source>
        <dbReference type="Pfam" id="PF00271"/>
    </source>
</evidence>
<dbReference type="Proteomes" id="UP001529510">
    <property type="component" value="Unassembled WGS sequence"/>
</dbReference>
<organism evidence="6 7">
    <name type="scientific">Cirrhinus mrigala</name>
    <name type="common">Mrigala</name>
    <dbReference type="NCBI Taxonomy" id="683832"/>
    <lineage>
        <taxon>Eukaryota</taxon>
        <taxon>Metazoa</taxon>
        <taxon>Chordata</taxon>
        <taxon>Craniata</taxon>
        <taxon>Vertebrata</taxon>
        <taxon>Euteleostomi</taxon>
        <taxon>Actinopterygii</taxon>
        <taxon>Neopterygii</taxon>
        <taxon>Teleostei</taxon>
        <taxon>Ostariophysi</taxon>
        <taxon>Cypriniformes</taxon>
        <taxon>Cyprinidae</taxon>
        <taxon>Labeoninae</taxon>
        <taxon>Labeonini</taxon>
        <taxon>Cirrhinus</taxon>
    </lineage>
</organism>
<keyword evidence="7" id="KW-1185">Reference proteome</keyword>
<evidence type="ECO:0000256" key="1">
    <source>
        <dbReference type="ARBA" id="ARBA00022741"/>
    </source>
</evidence>
<accession>A0ABD0NJS0</accession>
<dbReference type="GO" id="GO:0004386">
    <property type="term" value="F:helicase activity"/>
    <property type="evidence" value="ECO:0007669"/>
    <property type="project" value="UniProtKB-KW"/>
</dbReference>
<dbReference type="PANTHER" id="PTHR45766">
    <property type="entry name" value="DNA ANNEALING HELICASE AND ENDONUCLEASE ZRANB3 FAMILY MEMBER"/>
    <property type="match status" value="1"/>
</dbReference>
<dbReference type="Gene3D" id="3.40.50.300">
    <property type="entry name" value="P-loop containing nucleotide triphosphate hydrolases"/>
    <property type="match status" value="1"/>
</dbReference>
<dbReference type="AlphaFoldDB" id="A0ABD0NJS0"/>
<keyword evidence="4" id="KW-0067">ATP-binding</keyword>
<evidence type="ECO:0000313" key="7">
    <source>
        <dbReference type="Proteomes" id="UP001529510"/>
    </source>
</evidence>
<proteinExistence type="predicted"/>
<evidence type="ECO:0000256" key="4">
    <source>
        <dbReference type="ARBA" id="ARBA00022840"/>
    </source>
</evidence>
<dbReference type="InterPro" id="IPR027417">
    <property type="entry name" value="P-loop_NTPase"/>
</dbReference>
<dbReference type="Pfam" id="PF00271">
    <property type="entry name" value="Helicase_C"/>
    <property type="match status" value="1"/>
</dbReference>
<dbReference type="EMBL" id="JAMKFB020000022">
    <property type="protein sequence ID" value="KAL0160593.1"/>
    <property type="molecule type" value="Genomic_DNA"/>
</dbReference>